<dbReference type="Proteomes" id="UP000184267">
    <property type="component" value="Unassembled WGS sequence"/>
</dbReference>
<evidence type="ECO:0000259" key="1">
    <source>
        <dbReference type="PROSITE" id="PS50097"/>
    </source>
</evidence>
<name>A0A1M2V6P4_TRAPU</name>
<evidence type="ECO:0000313" key="2">
    <source>
        <dbReference type="EMBL" id="OJT03254.1"/>
    </source>
</evidence>
<keyword evidence="3" id="KW-1185">Reference proteome</keyword>
<protein>
    <recommendedName>
        <fullName evidence="1">BTB domain-containing protein</fullName>
    </recommendedName>
</protein>
<dbReference type="Gene3D" id="3.30.710.10">
    <property type="entry name" value="Potassium Channel Kv1.1, Chain A"/>
    <property type="match status" value="1"/>
</dbReference>
<proteinExistence type="predicted"/>
<dbReference type="InterPro" id="IPR000210">
    <property type="entry name" value="BTB/POZ_dom"/>
</dbReference>
<dbReference type="STRING" id="154538.A0A1M2V6P4"/>
<reference evidence="2 3" key="1">
    <citation type="submission" date="2016-10" db="EMBL/GenBank/DDBJ databases">
        <title>Genome sequence of the basidiomycete white-rot fungus Trametes pubescens.</title>
        <authorList>
            <person name="Makela M.R."/>
            <person name="Granchi Z."/>
            <person name="Peng M."/>
            <person name="De Vries R.P."/>
            <person name="Grigoriev I."/>
            <person name="Riley R."/>
            <person name="Hilden K."/>
        </authorList>
    </citation>
    <scope>NUCLEOTIDE SEQUENCE [LARGE SCALE GENOMIC DNA]</scope>
    <source>
        <strain evidence="2 3">FBCC735</strain>
    </source>
</reference>
<accession>A0A1M2V6P4</accession>
<gene>
    <name evidence="2" type="ORF">TRAPUB_6159</name>
</gene>
<evidence type="ECO:0000313" key="3">
    <source>
        <dbReference type="Proteomes" id="UP000184267"/>
    </source>
</evidence>
<comment type="caution">
    <text evidence="2">The sequence shown here is derived from an EMBL/GenBank/DDBJ whole genome shotgun (WGS) entry which is preliminary data.</text>
</comment>
<dbReference type="InterPro" id="IPR011333">
    <property type="entry name" value="SKP1/BTB/POZ_sf"/>
</dbReference>
<dbReference type="CDD" id="cd18186">
    <property type="entry name" value="BTB_POZ_ZBTB_KLHL-like"/>
    <property type="match status" value="1"/>
</dbReference>
<dbReference type="EMBL" id="MNAD01001621">
    <property type="protein sequence ID" value="OJT03254.1"/>
    <property type="molecule type" value="Genomic_DNA"/>
</dbReference>
<sequence length="501" mass="57810">MQHNLPEVVNRTPEPVSAILFAQDYDCPPVDTCADAEGGATLPPVRPPDWIDTNYDGPALNDYPYVPDMRFPSFHSLRTLCDLAWDQVAATRDPLQGFLALLDYRGLEKFKQRCPRGFCHAYEDMLFFWVENRIDEASPDMIVREEHPELYFTNGDIVLQAKIHSDTDSSPTLQMYCVHRAILSFHSGFFSTLFADGSALHEPSYNGRPLVEMHDDADDLSHLLLYVYKPSEYLLRPSHPDTPIELRGAVRLASKYMFDNARADMIKRVTMDWPVTLDQWDIREGERQSLIRVAYGEQYGNHRDGRRNLAEHTPEPVAAIVFAQEHGCSEIPPAAFYRLASLNIRNDWEDKHVFADPDRARWSLCDKENLVRYIQGREALEEYHHTVAQQLTDGDMMNTSCIPEYMHDTGAIRPGDPFEGKIKKYRCMHFIWTLRDIVWGWRVSLDPLTALAKLEDCGKLDRMKAACPYGLCETCEGYLRQWIHNERVGLWKNLPSYFQLK</sequence>
<dbReference type="PROSITE" id="PS50097">
    <property type="entry name" value="BTB"/>
    <property type="match status" value="1"/>
</dbReference>
<feature type="domain" description="BTB" evidence="1">
    <location>
        <begin position="155"/>
        <end position="228"/>
    </location>
</feature>
<organism evidence="2 3">
    <name type="scientific">Trametes pubescens</name>
    <name type="common">White-rot fungus</name>
    <dbReference type="NCBI Taxonomy" id="154538"/>
    <lineage>
        <taxon>Eukaryota</taxon>
        <taxon>Fungi</taxon>
        <taxon>Dikarya</taxon>
        <taxon>Basidiomycota</taxon>
        <taxon>Agaricomycotina</taxon>
        <taxon>Agaricomycetes</taxon>
        <taxon>Polyporales</taxon>
        <taxon>Polyporaceae</taxon>
        <taxon>Trametes</taxon>
    </lineage>
</organism>
<dbReference type="OrthoDB" id="3268787at2759"/>
<dbReference type="OMA" id="PLVEMHD"/>
<dbReference type="AlphaFoldDB" id="A0A1M2V6P4"/>